<proteinExistence type="inferred from homology"/>
<comment type="similarity">
    <text evidence="2 11">Belongs to the glypican family.</text>
</comment>
<feature type="region of interest" description="Disordered" evidence="13">
    <location>
        <begin position="1"/>
        <end position="63"/>
    </location>
</feature>
<keyword evidence="7 12" id="KW-0472">Membrane</keyword>
<keyword evidence="6 12" id="KW-0654">Proteoglycan</keyword>
<accession>A0A6L2PP44</accession>
<evidence type="ECO:0000256" key="4">
    <source>
        <dbReference type="ARBA" id="ARBA00022622"/>
    </source>
</evidence>
<feature type="compositionally biased region" description="Basic and acidic residues" evidence="13">
    <location>
        <begin position="10"/>
        <end position="28"/>
    </location>
</feature>
<reference evidence="15" key="1">
    <citation type="submission" date="2020-01" db="EMBL/GenBank/DDBJ databases">
        <title>Draft genome sequence of the Termite Coptotermes fromosanus.</title>
        <authorList>
            <person name="Itakura S."/>
            <person name="Yosikawa Y."/>
            <person name="Umezawa K."/>
        </authorList>
    </citation>
    <scope>NUCLEOTIDE SEQUENCE [LARGE SCALE GENOMIC DNA]</scope>
</reference>
<dbReference type="OrthoDB" id="8194459at2759"/>
<keyword evidence="15" id="KW-1185">Reference proteome</keyword>
<evidence type="ECO:0000256" key="8">
    <source>
        <dbReference type="ARBA" id="ARBA00023180"/>
    </source>
</evidence>
<dbReference type="GO" id="GO:0098552">
    <property type="term" value="C:side of membrane"/>
    <property type="evidence" value="ECO:0007669"/>
    <property type="project" value="UniProtKB-KW"/>
</dbReference>
<evidence type="ECO:0000256" key="13">
    <source>
        <dbReference type="SAM" id="MobiDB-lite"/>
    </source>
</evidence>
<evidence type="ECO:0000256" key="10">
    <source>
        <dbReference type="ARBA" id="ARBA00023288"/>
    </source>
</evidence>
<comment type="function">
    <text evidence="12">Cell surface proteoglycan.</text>
</comment>
<evidence type="ECO:0000256" key="2">
    <source>
        <dbReference type="ARBA" id="ARBA00010260"/>
    </source>
</evidence>
<evidence type="ECO:0000256" key="1">
    <source>
        <dbReference type="ARBA" id="ARBA00004609"/>
    </source>
</evidence>
<evidence type="ECO:0000256" key="6">
    <source>
        <dbReference type="ARBA" id="ARBA00022974"/>
    </source>
</evidence>
<dbReference type="Pfam" id="PF01153">
    <property type="entry name" value="Glypican"/>
    <property type="match status" value="1"/>
</dbReference>
<dbReference type="EMBL" id="BLKM01011106">
    <property type="protein sequence ID" value="GFG32225.1"/>
    <property type="molecule type" value="Genomic_DNA"/>
</dbReference>
<dbReference type="InterPro" id="IPR001863">
    <property type="entry name" value="Glypican"/>
</dbReference>
<dbReference type="GO" id="GO:0016477">
    <property type="term" value="P:cell migration"/>
    <property type="evidence" value="ECO:0007669"/>
    <property type="project" value="TreeGrafter"/>
</dbReference>
<keyword evidence="4 12" id="KW-0336">GPI-anchor</keyword>
<feature type="compositionally biased region" description="Polar residues" evidence="13">
    <location>
        <begin position="31"/>
        <end position="47"/>
    </location>
</feature>
<evidence type="ECO:0000256" key="12">
    <source>
        <dbReference type="RuleBase" id="RU003519"/>
    </source>
</evidence>
<protein>
    <recommendedName>
        <fullName evidence="16">Glypican-1</fullName>
    </recommendedName>
</protein>
<sequence>VKRACGQARWADKDDADGETRDGHRHGDTLASGQQEILGGTITQGHISTGEGPRGSSQWAGGGGAEDSLAMKLHHFLASLTKSRGFYANLAESLCSDESFAETRDTADCWNGQRIGEYTKTVVAATVNAQKYNPELTWTQRSPDPRIAQLSDKLRHIRQVVLSQLTLAPESDSYLRDEEGSGSGHPPETQWSDDGEPEDPNWPDEGSASGDNPLPPVLSGGDDLRGKFTPSNGNGIAGGSPTSTRAAATAPVVKSSVLLVAAVLLGRISLVLLNG</sequence>
<dbReference type="GO" id="GO:0009986">
    <property type="term" value="C:cell surface"/>
    <property type="evidence" value="ECO:0007669"/>
    <property type="project" value="TreeGrafter"/>
</dbReference>
<dbReference type="GO" id="GO:0005886">
    <property type="term" value="C:plasma membrane"/>
    <property type="evidence" value="ECO:0007669"/>
    <property type="project" value="UniProtKB-SubCell"/>
</dbReference>
<gene>
    <name evidence="14" type="ORF">Cfor_06609</name>
</gene>
<feature type="region of interest" description="Disordered" evidence="13">
    <location>
        <begin position="171"/>
        <end position="246"/>
    </location>
</feature>
<comment type="subcellular location">
    <subcellularLocation>
        <location evidence="1 12">Cell membrane</location>
        <topology evidence="1 12">Lipid-anchor</topology>
        <topology evidence="1 12">GPI-anchor</topology>
    </subcellularLocation>
</comment>
<evidence type="ECO:0000313" key="14">
    <source>
        <dbReference type="EMBL" id="GFG32225.1"/>
    </source>
</evidence>
<comment type="caution">
    <text evidence="14">The sequence shown here is derived from an EMBL/GenBank/DDBJ whole genome shotgun (WGS) entry which is preliminary data.</text>
</comment>
<evidence type="ECO:0000313" key="15">
    <source>
        <dbReference type="Proteomes" id="UP000502823"/>
    </source>
</evidence>
<dbReference type="GO" id="GO:0090263">
    <property type="term" value="P:positive regulation of canonical Wnt signaling pathway"/>
    <property type="evidence" value="ECO:0007669"/>
    <property type="project" value="TreeGrafter"/>
</dbReference>
<keyword evidence="10 12" id="KW-0449">Lipoprotein</keyword>
<evidence type="ECO:0000256" key="7">
    <source>
        <dbReference type="ARBA" id="ARBA00023136"/>
    </source>
</evidence>
<evidence type="ECO:0008006" key="16">
    <source>
        <dbReference type="Google" id="ProtNLM"/>
    </source>
</evidence>
<evidence type="ECO:0000256" key="5">
    <source>
        <dbReference type="ARBA" id="ARBA00022729"/>
    </source>
</evidence>
<feature type="compositionally biased region" description="Acidic residues" evidence="13">
    <location>
        <begin position="191"/>
        <end position="202"/>
    </location>
</feature>
<dbReference type="PANTHER" id="PTHR10822:SF29">
    <property type="entry name" value="DIVISION ABNORMALLY DELAYED PROTEIN"/>
    <property type="match status" value="1"/>
</dbReference>
<dbReference type="GO" id="GO:0005576">
    <property type="term" value="C:extracellular region"/>
    <property type="evidence" value="ECO:0007669"/>
    <property type="project" value="TreeGrafter"/>
</dbReference>
<name>A0A6L2PP44_COPFO</name>
<keyword evidence="9 12" id="KW-0357">Heparan sulfate</keyword>
<keyword evidence="8" id="KW-0325">Glycoprotein</keyword>
<dbReference type="Proteomes" id="UP000502823">
    <property type="component" value="Unassembled WGS sequence"/>
</dbReference>
<organism evidence="14 15">
    <name type="scientific">Coptotermes formosanus</name>
    <name type="common">Formosan subterranean termite</name>
    <dbReference type="NCBI Taxonomy" id="36987"/>
    <lineage>
        <taxon>Eukaryota</taxon>
        <taxon>Metazoa</taxon>
        <taxon>Ecdysozoa</taxon>
        <taxon>Arthropoda</taxon>
        <taxon>Hexapoda</taxon>
        <taxon>Insecta</taxon>
        <taxon>Pterygota</taxon>
        <taxon>Neoptera</taxon>
        <taxon>Polyneoptera</taxon>
        <taxon>Dictyoptera</taxon>
        <taxon>Blattodea</taxon>
        <taxon>Blattoidea</taxon>
        <taxon>Termitoidae</taxon>
        <taxon>Rhinotermitidae</taxon>
        <taxon>Coptotermes</taxon>
    </lineage>
</organism>
<dbReference type="InParanoid" id="A0A6L2PP44"/>
<dbReference type="GO" id="GO:1905475">
    <property type="term" value="P:regulation of protein localization to membrane"/>
    <property type="evidence" value="ECO:0007669"/>
    <property type="project" value="TreeGrafter"/>
</dbReference>
<evidence type="ECO:0000256" key="11">
    <source>
        <dbReference type="RuleBase" id="RU003518"/>
    </source>
</evidence>
<keyword evidence="5" id="KW-0732">Signal</keyword>
<dbReference type="AlphaFoldDB" id="A0A6L2PP44"/>
<evidence type="ECO:0000256" key="3">
    <source>
        <dbReference type="ARBA" id="ARBA00022475"/>
    </source>
</evidence>
<keyword evidence="3" id="KW-1003">Cell membrane</keyword>
<evidence type="ECO:0000256" key="9">
    <source>
        <dbReference type="ARBA" id="ARBA00023207"/>
    </source>
</evidence>
<feature type="non-terminal residue" evidence="14">
    <location>
        <position position="1"/>
    </location>
</feature>
<dbReference type="PANTHER" id="PTHR10822">
    <property type="entry name" value="GLYPICAN"/>
    <property type="match status" value="1"/>
</dbReference>